<keyword evidence="1" id="KW-0067">ATP-binding</keyword>
<evidence type="ECO:0000259" key="4">
    <source>
        <dbReference type="Pfam" id="PF14214"/>
    </source>
</evidence>
<dbReference type="InterPro" id="IPR010285">
    <property type="entry name" value="DNA_helicase_pif1-like_DEAD"/>
</dbReference>
<feature type="compositionally biased region" description="Acidic residues" evidence="2">
    <location>
        <begin position="583"/>
        <end position="596"/>
    </location>
</feature>
<feature type="region of interest" description="Disordered" evidence="2">
    <location>
        <begin position="321"/>
        <end position="382"/>
    </location>
</feature>
<dbReference type="EC" id="5.6.2.3" evidence="1"/>
<keyword evidence="1 7" id="KW-0347">Helicase</keyword>
<feature type="compositionally biased region" description="Acidic residues" evidence="2">
    <location>
        <begin position="156"/>
        <end position="173"/>
    </location>
</feature>
<dbReference type="InterPro" id="IPR046700">
    <property type="entry name" value="DUF6570"/>
</dbReference>
<feature type="compositionally biased region" description="Basic and acidic residues" evidence="2">
    <location>
        <begin position="174"/>
        <end position="188"/>
    </location>
</feature>
<organism evidence="7 8">
    <name type="scientific">Frankliniella fusca</name>
    <dbReference type="NCBI Taxonomy" id="407009"/>
    <lineage>
        <taxon>Eukaryota</taxon>
        <taxon>Metazoa</taxon>
        <taxon>Ecdysozoa</taxon>
        <taxon>Arthropoda</taxon>
        <taxon>Hexapoda</taxon>
        <taxon>Insecta</taxon>
        <taxon>Pterygota</taxon>
        <taxon>Neoptera</taxon>
        <taxon>Paraneoptera</taxon>
        <taxon>Thysanoptera</taxon>
        <taxon>Terebrantia</taxon>
        <taxon>Thripoidea</taxon>
        <taxon>Thripidae</taxon>
        <taxon>Frankliniella</taxon>
    </lineage>
</organism>
<evidence type="ECO:0000259" key="5">
    <source>
        <dbReference type="Pfam" id="PF20209"/>
    </source>
</evidence>
<dbReference type="EMBL" id="JAHWGI010001053">
    <property type="protein sequence ID" value="KAK3921784.1"/>
    <property type="molecule type" value="Genomic_DNA"/>
</dbReference>
<feature type="domain" description="Helitron helicase-like" evidence="4">
    <location>
        <begin position="668"/>
        <end position="851"/>
    </location>
</feature>
<feature type="domain" description="DUF6570" evidence="5">
    <location>
        <begin position="446"/>
        <end position="562"/>
    </location>
</feature>
<dbReference type="Pfam" id="PF20209">
    <property type="entry name" value="DUF6570"/>
    <property type="match status" value="1"/>
</dbReference>
<dbReference type="PANTHER" id="PTHR47642">
    <property type="entry name" value="ATP-DEPENDENT DNA HELICASE"/>
    <property type="match status" value="1"/>
</dbReference>
<dbReference type="Pfam" id="PF14214">
    <property type="entry name" value="Helitron_like_N"/>
    <property type="match status" value="1"/>
</dbReference>
<reference evidence="7" key="1">
    <citation type="submission" date="2021-07" db="EMBL/GenBank/DDBJ databases">
        <authorList>
            <person name="Catto M.A."/>
            <person name="Jacobson A."/>
            <person name="Kennedy G."/>
            <person name="Labadie P."/>
            <person name="Hunt B.G."/>
            <person name="Srinivasan R."/>
        </authorList>
    </citation>
    <scope>NUCLEOTIDE SEQUENCE</scope>
    <source>
        <strain evidence="7">PL_HMW_Pooled</strain>
        <tissue evidence="7">Head</tissue>
    </source>
</reference>
<comment type="similarity">
    <text evidence="1">Belongs to the helicase family.</text>
</comment>
<protein>
    <recommendedName>
        <fullName evidence="1">ATP-dependent DNA helicase</fullName>
        <ecNumber evidence="1">5.6.2.3</ecNumber>
    </recommendedName>
</protein>
<feature type="region of interest" description="Disordered" evidence="2">
    <location>
        <begin position="142"/>
        <end position="275"/>
    </location>
</feature>
<dbReference type="Pfam" id="PF05970">
    <property type="entry name" value="PIF1"/>
    <property type="match status" value="1"/>
</dbReference>
<feature type="compositionally biased region" description="Basic residues" evidence="2">
    <location>
        <begin position="327"/>
        <end position="340"/>
    </location>
</feature>
<accession>A0AAE1LKD0</accession>
<evidence type="ECO:0000313" key="7">
    <source>
        <dbReference type="EMBL" id="KAK3921784.1"/>
    </source>
</evidence>
<dbReference type="Pfam" id="PF21530">
    <property type="entry name" value="Pif1_2B_dom"/>
    <property type="match status" value="1"/>
</dbReference>
<proteinExistence type="inferred from homology"/>
<feature type="compositionally biased region" description="Basic and acidic residues" evidence="2">
    <location>
        <begin position="341"/>
        <end position="353"/>
    </location>
</feature>
<evidence type="ECO:0000256" key="2">
    <source>
        <dbReference type="SAM" id="MobiDB-lite"/>
    </source>
</evidence>
<dbReference type="Gene3D" id="3.40.50.300">
    <property type="entry name" value="P-loop containing nucleotide triphosphate hydrolases"/>
    <property type="match status" value="1"/>
</dbReference>
<evidence type="ECO:0000313" key="8">
    <source>
        <dbReference type="Proteomes" id="UP001219518"/>
    </source>
</evidence>
<dbReference type="GO" id="GO:0043139">
    <property type="term" value="F:5'-3' DNA helicase activity"/>
    <property type="evidence" value="ECO:0007669"/>
    <property type="project" value="UniProtKB-EC"/>
</dbReference>
<dbReference type="GO" id="GO:0005524">
    <property type="term" value="F:ATP binding"/>
    <property type="evidence" value="ECO:0007669"/>
    <property type="project" value="UniProtKB-KW"/>
</dbReference>
<keyword evidence="1" id="KW-0547">Nucleotide-binding</keyword>
<feature type="region of interest" description="Disordered" evidence="2">
    <location>
        <begin position="581"/>
        <end position="600"/>
    </location>
</feature>
<feature type="domain" description="DNA helicase Pif1-like 2B" evidence="6">
    <location>
        <begin position="1562"/>
        <end position="1597"/>
    </location>
</feature>
<keyword evidence="1" id="KW-0234">DNA repair</keyword>
<comment type="catalytic activity">
    <reaction evidence="1">
        <text>ATP + H2O = ADP + phosphate + H(+)</text>
        <dbReference type="Rhea" id="RHEA:13065"/>
        <dbReference type="ChEBI" id="CHEBI:15377"/>
        <dbReference type="ChEBI" id="CHEBI:15378"/>
        <dbReference type="ChEBI" id="CHEBI:30616"/>
        <dbReference type="ChEBI" id="CHEBI:43474"/>
        <dbReference type="ChEBI" id="CHEBI:456216"/>
        <dbReference type="EC" id="5.6.2.3"/>
    </reaction>
</comment>
<gene>
    <name evidence="7" type="ORF">KUF71_010960</name>
</gene>
<dbReference type="InterPro" id="IPR051055">
    <property type="entry name" value="PIF1_helicase"/>
</dbReference>
<dbReference type="SUPFAM" id="SSF52540">
    <property type="entry name" value="P-loop containing nucleoside triphosphate hydrolases"/>
    <property type="match status" value="2"/>
</dbReference>
<dbReference type="GO" id="GO:0016787">
    <property type="term" value="F:hydrolase activity"/>
    <property type="evidence" value="ECO:0007669"/>
    <property type="project" value="UniProtKB-KW"/>
</dbReference>
<keyword evidence="1" id="KW-0378">Hydrolase</keyword>
<name>A0AAE1LKD0_9NEOP</name>
<keyword evidence="1" id="KW-0233">DNA recombination</keyword>
<feature type="compositionally biased region" description="Basic and acidic residues" evidence="2">
    <location>
        <begin position="210"/>
        <end position="219"/>
    </location>
</feature>
<keyword evidence="8" id="KW-1185">Reference proteome</keyword>
<keyword evidence="1" id="KW-0227">DNA damage</keyword>
<evidence type="ECO:0000259" key="3">
    <source>
        <dbReference type="Pfam" id="PF05970"/>
    </source>
</evidence>
<dbReference type="GO" id="GO:0000723">
    <property type="term" value="P:telomere maintenance"/>
    <property type="evidence" value="ECO:0007669"/>
    <property type="project" value="InterPro"/>
</dbReference>
<dbReference type="Proteomes" id="UP001219518">
    <property type="component" value="Unassembled WGS sequence"/>
</dbReference>
<sequence>MESRSQDDDCEFNMTFYYCDEEPSECYNNEISLGNGLAITVNQQELDHLMSEYYLQYDPKDVEMSTALKHQKKPQSDKSFWLDSVNARVDYKEHHVEINFENLKMTFLHPEFQRLFFNGGKKVISSIPIHLDSIEVEASTSTCSSSKFKEVGPTEVMDEDEDSASLVDTDSEEDTRSDGNEKEEKPSEGKNSNAESTNKNSKRHVKERKPKKESSEGNKKEKRKKDKSEGSESEGHSSKEDQPKKKKKRSSKSKDKEPEHDSDEGNSSDEEITKINRAASKIPTYKSIKNLTKFQFYKVLDVQEVETTKGRTIRLRLEDHDEEQVQKRKNARDRQRNRRSKFSENKKRKENQKSKVSMKSTRDRKTRAEKDRDRKLNSERRRVSRMNKKFLDTYSVDGKLDVEQHNFSCYMKSLVWKKCNECHKRVIQSVYKKYKCGPSCYYFTEENDMDPLAVPDELKNLTYIEKQLICKVHSVVSLYRFKKAQYKYRGQVINFSQNVQSVADSLPHLVADLNNVVVVKLTDKLQLPDFVVRKNVVLNALLWLKENNPNYFDLKIDYEKLNYLPDNGNVYDELNSIKSECDNDKEDDNEDAEDPESFNVTYSDVPDVNQPSLRKSGDNILIWPSIGKTPVNEFSSPGYLSMAFPHLFCYGKADYSMPRMHKVSLSDYIKHLMLYSDGRFAQDERFRYFLMNSEMRWTALNVGNIYVQKHSIFSKMTIIQLKMFLKENPSVVNQIMNFGSRLRTTKSYWSSRCGELLDMVNQLGTPTIFFTLSSADYHWPDLYRLLGYDVKTLTVQEKADLISKNPLVADSFFYARSKFFLENSFKKHFNVSDIWYRYEFQHRGSIHVHGIAWFENGVSITDNMSETEKKRVIDFYDSIISCENPNIKITPSLTHPCQLQLDEIEDIESDLCQLVNFVQRHTKCRKTHCLRLQLNKKKYECRYGFPKDLCESSFIEEENTIVKDINFKRNDGYVNKYNPWLLQTWRSNIDFSPILSKDVVYRYIAKYTSKCEVKSHSYNEILVEIMNKNTEESEPCKKAIRKLLISSCGERDYCAQEVTHFLMGYKFYHSSREFIVLNLRNLDWVSVSYGYGSKSIVDLYIVRPDSLSELSLFELSKFYKYIKGQWVYRKKQAIVRYFPRPCKEFNEVEFYNYMSQIFYPWRSLCDVEVVDDNIRSHIDLCMEKFVHTVRADDEDDDDPDKDNFVPQDNESILSGFNPNSNSDCSLGFRTCDTTYKWDKLSNLIQKDTVQILNDKLKLEVEVKEPEVDLNLLNKHQLKFFNFIKAICENMKAGVTETFKFVIVQGMPGTGKTYLLKSCVQYLRQELGKSVVKVIAPTGVAAKLVNGSTLHAFLGLGRVGFNSQSLSGVELLKFREKHSGLKFLFLDEYSMFGLRMLACLEKRCRDMMDCESLFGNLVFVLFGDCNQLLPVGDQPLFADINIMSQQSTLLERGKNLMNELTYSIVLRKCHRFANVEYVNFLKRVACGSCTEKDVQTLQRRCLNYVPVKDREKFVDSLRITSTNESCNAYNNYMLKMQDQPVAVIKAQNNNNLAFLSSDELADGLPNVLYLCKGSKVMLRKNMNVSRGLVNGSIGIVKHFVYESGKRPPLLPLCILVQFENAYLEDLDIKYVPISPILASWFRHGVICTRFQIPLMLCWACTIHRSQGLSLIRVILEPGNNEFALGLLYVALSRVPDYDSLCLLTALSLERFEG</sequence>
<dbReference type="InterPro" id="IPR025476">
    <property type="entry name" value="Helitron_helicase-like"/>
</dbReference>
<feature type="compositionally biased region" description="Basic and acidic residues" evidence="2">
    <location>
        <begin position="360"/>
        <end position="381"/>
    </location>
</feature>
<dbReference type="GO" id="GO:0006310">
    <property type="term" value="P:DNA recombination"/>
    <property type="evidence" value="ECO:0007669"/>
    <property type="project" value="UniProtKB-KW"/>
</dbReference>
<reference evidence="7" key="2">
    <citation type="journal article" date="2023" name="BMC Genomics">
        <title>Pest status, molecular evolution, and epigenetic factors derived from the genome assembly of Frankliniella fusca, a thysanopteran phytovirus vector.</title>
        <authorList>
            <person name="Catto M.A."/>
            <person name="Labadie P.E."/>
            <person name="Jacobson A.L."/>
            <person name="Kennedy G.G."/>
            <person name="Srinivasan R."/>
            <person name="Hunt B.G."/>
        </authorList>
    </citation>
    <scope>NUCLEOTIDE SEQUENCE</scope>
    <source>
        <strain evidence="7">PL_HMW_Pooled</strain>
    </source>
</reference>
<comment type="caution">
    <text evidence="7">The sequence shown here is derived from an EMBL/GenBank/DDBJ whole genome shotgun (WGS) entry which is preliminary data.</text>
</comment>
<dbReference type="InterPro" id="IPR049163">
    <property type="entry name" value="Pif1-like_2B_dom"/>
</dbReference>
<evidence type="ECO:0000256" key="1">
    <source>
        <dbReference type="RuleBase" id="RU363044"/>
    </source>
</evidence>
<evidence type="ECO:0000259" key="6">
    <source>
        <dbReference type="Pfam" id="PF21530"/>
    </source>
</evidence>
<feature type="compositionally biased region" description="Basic residues" evidence="2">
    <location>
        <begin position="200"/>
        <end position="209"/>
    </location>
</feature>
<comment type="cofactor">
    <cofactor evidence="1">
        <name>Mg(2+)</name>
        <dbReference type="ChEBI" id="CHEBI:18420"/>
    </cofactor>
</comment>
<dbReference type="InterPro" id="IPR027417">
    <property type="entry name" value="P-loop_NTPase"/>
</dbReference>
<feature type="domain" description="DNA helicase Pif1-like DEAD-box helicase" evidence="3">
    <location>
        <begin position="1290"/>
        <end position="1491"/>
    </location>
</feature>
<feature type="compositionally biased region" description="Polar residues" evidence="2">
    <location>
        <begin position="189"/>
        <end position="199"/>
    </location>
</feature>
<feature type="compositionally biased region" description="Acidic residues" evidence="2">
    <location>
        <begin position="260"/>
        <end position="270"/>
    </location>
</feature>
<dbReference type="GO" id="GO:0006281">
    <property type="term" value="P:DNA repair"/>
    <property type="evidence" value="ECO:0007669"/>
    <property type="project" value="UniProtKB-KW"/>
</dbReference>
<dbReference type="CDD" id="cd18809">
    <property type="entry name" value="SF1_C_RecD"/>
    <property type="match status" value="1"/>
</dbReference>
<dbReference type="PANTHER" id="PTHR47642:SF6">
    <property type="entry name" value="ATP-DEPENDENT DNA HELICASE"/>
    <property type="match status" value="1"/>
</dbReference>
<feature type="compositionally biased region" description="Basic and acidic residues" evidence="2">
    <location>
        <begin position="226"/>
        <end position="243"/>
    </location>
</feature>